<keyword evidence="4 6" id="KW-0732">Signal</keyword>
<evidence type="ECO:0000259" key="7">
    <source>
        <dbReference type="PROSITE" id="PS50983"/>
    </source>
</evidence>
<dbReference type="GO" id="GO:0030288">
    <property type="term" value="C:outer membrane-bounded periplasmic space"/>
    <property type="evidence" value="ECO:0007669"/>
    <property type="project" value="TreeGrafter"/>
</dbReference>
<feature type="compositionally biased region" description="Low complexity" evidence="5">
    <location>
        <begin position="34"/>
        <end position="55"/>
    </location>
</feature>
<dbReference type="Gene3D" id="3.40.50.1980">
    <property type="entry name" value="Nitrogenase molybdenum iron protein domain"/>
    <property type="match status" value="2"/>
</dbReference>
<evidence type="ECO:0000256" key="2">
    <source>
        <dbReference type="ARBA" id="ARBA00008814"/>
    </source>
</evidence>
<comment type="subcellular location">
    <subcellularLocation>
        <location evidence="1">Cell envelope</location>
    </subcellularLocation>
</comment>
<dbReference type="Proteomes" id="UP000627984">
    <property type="component" value="Unassembled WGS sequence"/>
</dbReference>
<gene>
    <name evidence="8" type="ORF">GCM10010126_35770</name>
</gene>
<dbReference type="GO" id="GO:1901678">
    <property type="term" value="P:iron coordination entity transport"/>
    <property type="evidence" value="ECO:0007669"/>
    <property type="project" value="UniProtKB-ARBA"/>
</dbReference>
<dbReference type="FunFam" id="3.40.50.1980:FF:000009">
    <property type="entry name" value="Iron-enterobactin transporter periplasmic binding protein"/>
    <property type="match status" value="1"/>
</dbReference>
<name>A0AA37F5A7_9ACTN</name>
<reference evidence="8" key="2">
    <citation type="submission" date="2022-09" db="EMBL/GenBank/DDBJ databases">
        <authorList>
            <person name="Sun Q."/>
            <person name="Ohkuma M."/>
        </authorList>
    </citation>
    <scope>NUCLEOTIDE SEQUENCE</scope>
    <source>
        <strain evidence="8">JCM 3093</strain>
    </source>
</reference>
<feature type="region of interest" description="Disordered" evidence="5">
    <location>
        <begin position="34"/>
        <end position="63"/>
    </location>
</feature>
<evidence type="ECO:0000256" key="3">
    <source>
        <dbReference type="ARBA" id="ARBA00022448"/>
    </source>
</evidence>
<feature type="signal peptide" evidence="6">
    <location>
        <begin position="1"/>
        <end position="27"/>
    </location>
</feature>
<evidence type="ECO:0000256" key="1">
    <source>
        <dbReference type="ARBA" id="ARBA00004196"/>
    </source>
</evidence>
<comment type="caution">
    <text evidence="8">The sequence shown here is derived from an EMBL/GenBank/DDBJ whole genome shotgun (WGS) entry which is preliminary data.</text>
</comment>
<dbReference type="SUPFAM" id="SSF53807">
    <property type="entry name" value="Helical backbone' metal receptor"/>
    <property type="match status" value="1"/>
</dbReference>
<dbReference type="PANTHER" id="PTHR30532">
    <property type="entry name" value="IRON III DICITRATE-BINDING PERIPLASMIC PROTEIN"/>
    <property type="match status" value="1"/>
</dbReference>
<feature type="chain" id="PRO_5041282760" evidence="6">
    <location>
        <begin position="28"/>
        <end position="343"/>
    </location>
</feature>
<evidence type="ECO:0000313" key="9">
    <source>
        <dbReference type="Proteomes" id="UP000627984"/>
    </source>
</evidence>
<proteinExistence type="inferred from homology"/>
<dbReference type="PROSITE" id="PS51257">
    <property type="entry name" value="PROKAR_LIPOPROTEIN"/>
    <property type="match status" value="1"/>
</dbReference>
<sequence>MHMRTSIRRRWAVSAAAAITAILGLTACSSGTGGSTAAEPAAAGSPAAGSAGTRSVTHELGTTDVPAAPKRIVSVSVTLTGHLLALEAPLIASQATPPGPITDANGFFSQWADVAKERGVQVAYQGFEADIEKVIAAKPDLIIGSASGADSTAKVYDRLKAVAPTVLFRHDDLSWQELMTKLGGALGLEANAQKVIAAYDQRVAEVKGKIKLPEQDVVLLRDNNTDIPVFTEASAQGALLSSLGFRLHTVDSSLASADNREGGKRLDILTVSQENIVKGFGDSSLFFVSHTADEIATTTAKPLWKDLPAVGDERVHDLGLDSFRIDYYSASNVVDRIEQQFAG</sequence>
<dbReference type="NCBIfam" id="NF008200">
    <property type="entry name" value="PRK10957.1"/>
    <property type="match status" value="1"/>
</dbReference>
<feature type="domain" description="Fe/B12 periplasmic-binding" evidence="7">
    <location>
        <begin position="71"/>
        <end position="343"/>
    </location>
</feature>
<dbReference type="InterPro" id="IPR051313">
    <property type="entry name" value="Bact_iron-sidero_bind"/>
</dbReference>
<protein>
    <submittedName>
        <fullName evidence="8">Antibiotic ABC transporter substrate-binding protein</fullName>
    </submittedName>
</protein>
<dbReference type="AlphaFoldDB" id="A0AA37F5A7"/>
<dbReference type="PROSITE" id="PS50983">
    <property type="entry name" value="FE_B12_PBP"/>
    <property type="match status" value="1"/>
</dbReference>
<dbReference type="PANTHER" id="PTHR30532:SF24">
    <property type="entry name" value="FERRIC ENTEROBACTIN-BINDING PERIPLASMIC PROTEIN FEPB"/>
    <property type="match status" value="1"/>
</dbReference>
<evidence type="ECO:0000256" key="4">
    <source>
        <dbReference type="ARBA" id="ARBA00022729"/>
    </source>
</evidence>
<evidence type="ECO:0000256" key="6">
    <source>
        <dbReference type="SAM" id="SignalP"/>
    </source>
</evidence>
<keyword evidence="3" id="KW-0813">Transport</keyword>
<dbReference type="CDD" id="cd01146">
    <property type="entry name" value="FhuD"/>
    <property type="match status" value="1"/>
</dbReference>
<dbReference type="InterPro" id="IPR002491">
    <property type="entry name" value="ABC_transptr_periplasmic_BD"/>
</dbReference>
<dbReference type="EMBL" id="BMQD01000010">
    <property type="protein sequence ID" value="GGK73181.1"/>
    <property type="molecule type" value="Genomic_DNA"/>
</dbReference>
<accession>A0AA37F5A7</accession>
<comment type="similarity">
    <text evidence="2">Belongs to the bacterial solute-binding protein 8 family.</text>
</comment>
<dbReference type="Pfam" id="PF01497">
    <property type="entry name" value="Peripla_BP_2"/>
    <property type="match status" value="1"/>
</dbReference>
<evidence type="ECO:0000313" key="8">
    <source>
        <dbReference type="EMBL" id="GGK73181.1"/>
    </source>
</evidence>
<organism evidence="8 9">
    <name type="scientific">Planomonospora parontospora</name>
    <dbReference type="NCBI Taxonomy" id="58119"/>
    <lineage>
        <taxon>Bacteria</taxon>
        <taxon>Bacillati</taxon>
        <taxon>Actinomycetota</taxon>
        <taxon>Actinomycetes</taxon>
        <taxon>Streptosporangiales</taxon>
        <taxon>Streptosporangiaceae</taxon>
        <taxon>Planomonospora</taxon>
    </lineage>
</organism>
<reference evidence="8" key="1">
    <citation type="journal article" date="2014" name="Int. J. Syst. Evol. Microbiol.">
        <title>Complete genome sequence of Corynebacterium casei LMG S-19264T (=DSM 44701T), isolated from a smear-ripened cheese.</title>
        <authorList>
            <consortium name="US DOE Joint Genome Institute (JGI-PGF)"/>
            <person name="Walter F."/>
            <person name="Albersmeier A."/>
            <person name="Kalinowski J."/>
            <person name="Ruckert C."/>
        </authorList>
    </citation>
    <scope>NUCLEOTIDE SEQUENCE</scope>
    <source>
        <strain evidence="8">JCM 3093</strain>
    </source>
</reference>
<evidence type="ECO:0000256" key="5">
    <source>
        <dbReference type="SAM" id="MobiDB-lite"/>
    </source>
</evidence>